<dbReference type="RefSeq" id="XP_033387367.1">
    <property type="nucleotide sequence ID" value="XM_033524244.1"/>
</dbReference>
<feature type="domain" description="Nucleoporin Nup120 helical" evidence="6">
    <location>
        <begin position="654"/>
        <end position="779"/>
    </location>
</feature>
<evidence type="ECO:0000259" key="6">
    <source>
        <dbReference type="Pfam" id="PF21486"/>
    </source>
</evidence>
<dbReference type="PANTHER" id="PTHR21286">
    <property type="entry name" value="NUCLEAR PORE COMPLEX PROTEIN NUP160"/>
    <property type="match status" value="1"/>
</dbReference>
<evidence type="ECO:0000259" key="7">
    <source>
        <dbReference type="Pfam" id="PF23300"/>
    </source>
</evidence>
<dbReference type="Gene3D" id="2.130.10.10">
    <property type="entry name" value="YVTN repeat-like/Quinoprotein amine dehydrogenase"/>
    <property type="match status" value="1"/>
</dbReference>
<feature type="coiled-coil region" evidence="4">
    <location>
        <begin position="1168"/>
        <end position="1198"/>
    </location>
</feature>
<evidence type="ECO:0000256" key="1">
    <source>
        <dbReference type="ARBA" id="ARBA00004123"/>
    </source>
</evidence>
<comment type="subcellular location">
    <subcellularLocation>
        <location evidence="1">Nucleus</location>
    </subcellularLocation>
</comment>
<dbReference type="Pfam" id="PF23300">
    <property type="entry name" value="HEAT_Nup120"/>
    <property type="match status" value="1"/>
</dbReference>
<dbReference type="InterPro" id="IPR011047">
    <property type="entry name" value="Quinoprotein_ADH-like_sf"/>
</dbReference>
<evidence type="ECO:0000313" key="9">
    <source>
        <dbReference type="Proteomes" id="UP000799778"/>
    </source>
</evidence>
<dbReference type="OrthoDB" id="67716at2759"/>
<reference evidence="8" key="1">
    <citation type="journal article" date="2020" name="Stud. Mycol.">
        <title>101 Dothideomycetes genomes: a test case for predicting lifestyles and emergence of pathogens.</title>
        <authorList>
            <person name="Haridas S."/>
            <person name="Albert R."/>
            <person name="Binder M."/>
            <person name="Bloem J."/>
            <person name="Labutti K."/>
            <person name="Salamov A."/>
            <person name="Andreopoulos B."/>
            <person name="Baker S."/>
            <person name="Barry K."/>
            <person name="Bills G."/>
            <person name="Bluhm B."/>
            <person name="Cannon C."/>
            <person name="Castanera R."/>
            <person name="Culley D."/>
            <person name="Daum C."/>
            <person name="Ezra D."/>
            <person name="Gonzalez J."/>
            <person name="Henrissat B."/>
            <person name="Kuo A."/>
            <person name="Liang C."/>
            <person name="Lipzen A."/>
            <person name="Lutzoni F."/>
            <person name="Magnuson J."/>
            <person name="Mondo S."/>
            <person name="Nolan M."/>
            <person name="Ohm R."/>
            <person name="Pangilinan J."/>
            <person name="Park H.-J."/>
            <person name="Ramirez L."/>
            <person name="Alfaro M."/>
            <person name="Sun H."/>
            <person name="Tritt A."/>
            <person name="Yoshinaga Y."/>
            <person name="Zwiers L.-H."/>
            <person name="Turgeon B."/>
            <person name="Goodwin S."/>
            <person name="Spatafora J."/>
            <person name="Crous P."/>
            <person name="Grigoriev I."/>
        </authorList>
    </citation>
    <scope>NUCLEOTIDE SEQUENCE</scope>
    <source>
        <strain evidence="8">CBS 175.79</strain>
    </source>
</reference>
<evidence type="ECO:0008006" key="10">
    <source>
        <dbReference type="Google" id="ProtNLM"/>
    </source>
</evidence>
<organism evidence="8 9">
    <name type="scientific">Aaosphaeria arxii CBS 175.79</name>
    <dbReference type="NCBI Taxonomy" id="1450172"/>
    <lineage>
        <taxon>Eukaryota</taxon>
        <taxon>Fungi</taxon>
        <taxon>Dikarya</taxon>
        <taxon>Ascomycota</taxon>
        <taxon>Pezizomycotina</taxon>
        <taxon>Dothideomycetes</taxon>
        <taxon>Pleosporomycetidae</taxon>
        <taxon>Pleosporales</taxon>
        <taxon>Pleosporales incertae sedis</taxon>
        <taxon>Aaosphaeria</taxon>
    </lineage>
</organism>
<feature type="domain" description="Nucleoporin Nup120/160 beta-propeller" evidence="5">
    <location>
        <begin position="83"/>
        <end position="596"/>
    </location>
</feature>
<feature type="domain" description="Nucleoporin nup120-like HEAT repeat" evidence="7">
    <location>
        <begin position="877"/>
        <end position="1044"/>
    </location>
</feature>
<evidence type="ECO:0000256" key="3">
    <source>
        <dbReference type="ARBA" id="ARBA00023242"/>
    </source>
</evidence>
<keyword evidence="9" id="KW-1185">Reference proteome</keyword>
<keyword evidence="4" id="KW-0175">Coiled coil</keyword>
<gene>
    <name evidence="8" type="ORF">BU24DRAFT_364414</name>
</gene>
<dbReference type="PANTHER" id="PTHR21286:SF0">
    <property type="entry name" value="NUCLEAR PORE COMPLEX PROTEIN NUP160"/>
    <property type="match status" value="1"/>
</dbReference>
<proteinExistence type="predicted"/>
<dbReference type="Pfam" id="PF11715">
    <property type="entry name" value="Beta-prop_Nup120_160"/>
    <property type="match status" value="1"/>
</dbReference>
<sequence>MANNRGTCLYTEARLNIQPAYPGSTIAFTLPATTTSTFGTRTQPKRSVVNDESIGQDEGEFARRHLGTDGSMYFRRKQDSYPRSLLWRLLDKRKALEIQAVDLDQDSRGTHEANLTIILQFSAPIRPFCIAFAEPDDRDAVTIFAITSANDLYSITLHRDFFSNPTASEQDIGDWCKRSSINQFVLRVPYRLTALNHNELLVSLDNGGILQLKRDAKDELAWSEILYQQSSWTGSVRGWLPWKGEQKIRFDNTDLDATAAAAVALSPDKQHIFSVCLNHRLRVWNIASGRPGLQLDLLGEPIHTNEKTTPYFIGPSQLGLMSVVNIQGGVDGALYHVVTYSPKQHQFKFWGIRDADDLELGFYEVKQGVDFIPPVDELMDSTVWTLEEFIINPGPAGWRGTELWIRARSGPSSRVYSLKFDLNEDSKKLAEIWKNEWVSVDLGPLTIDALKTNPSNPSDAEIDPSEAFDLASTEKWLDFLFFPSRFTTATLETALVVFQRGFSQEKGAQIPTRGSLKERICSTIGAFAAIRCPEDSDALAFEESVAAQWQAFYGLIRDLHKRRGESLSLVYDFKEDMPWLVQSDYVTAIRQCSEPETFRLNVSALSSSRSLSGPLRKQLPNNETGDVARLLNAAASFRRGLPTSFQQQLQDQVEAELLQSQSLSIVDRMELLEQNLDLSRQVSDEDLSLLVEDLGMDVKDLTTDKFLHAISLLGQKEEGSLNRKRQATRYGVQALITISQEVLQLNYSTLLDLLVLVLFMQFEEDLSEEFEASEVYIELINQLKDCVVLTWLASNAWANQASTGPSSENMMKHLSDTYNLSRKLPLTQTVLEGIYGHRAFDLSIPRVLKSNFLTYWARAWLSQTFEHRGYDATLDDIMGILLLQKEYVVAARFSKLLGDDNYTTYLKGRMHVALGENHLASICFQKAAYHLGVGMFSLEDADTINLIPVDQQDSFSDGLPKYYHHVLGLFEKVKAYTYVADFARLGLRALNGNENEELKTDLLLRLFTASVQTSRFDEAYTALTRHTNSALRFSDLRKLVKVMIQQDQTQALLKFPFVGLVDDVDNILTDLCHNTLNLSSGPPYYEILYAFRISRNNFRGAAAILYERLQRLKTTSSQAHDPADESLTQCYLMIINTLSSVSKEDAYLLADQRIADPGAPQWGLGKAKKSLTRQIVTLDSLRKEYQAELDRVEAIENGQYPFLDNGDDMDIL</sequence>
<dbReference type="GO" id="GO:0005643">
    <property type="term" value="C:nuclear pore"/>
    <property type="evidence" value="ECO:0007669"/>
    <property type="project" value="TreeGrafter"/>
</dbReference>
<accession>A0A6A5Y0F9</accession>
<dbReference type="GO" id="GO:0017056">
    <property type="term" value="F:structural constituent of nuclear pore"/>
    <property type="evidence" value="ECO:0007669"/>
    <property type="project" value="TreeGrafter"/>
</dbReference>
<dbReference type="EMBL" id="ML978067">
    <property type="protein sequence ID" value="KAF2019028.1"/>
    <property type="molecule type" value="Genomic_DNA"/>
</dbReference>
<evidence type="ECO:0000259" key="5">
    <source>
        <dbReference type="Pfam" id="PF11715"/>
    </source>
</evidence>
<dbReference type="InterPro" id="IPR056548">
    <property type="entry name" value="HEAT_Nup120"/>
</dbReference>
<name>A0A6A5Y0F9_9PLEO</name>
<dbReference type="SUPFAM" id="SSF50998">
    <property type="entry name" value="Quinoprotein alcohol dehydrogenase-like"/>
    <property type="match status" value="1"/>
</dbReference>
<dbReference type="InterPro" id="IPR048884">
    <property type="entry name" value="Nup120_helical"/>
</dbReference>
<dbReference type="InterPro" id="IPR015943">
    <property type="entry name" value="WD40/YVTN_repeat-like_dom_sf"/>
</dbReference>
<protein>
    <recommendedName>
        <fullName evidence="10">Nucleoporin Nup120/160</fullName>
    </recommendedName>
</protein>
<keyword evidence="3" id="KW-0539">Nucleus</keyword>
<dbReference type="AlphaFoldDB" id="A0A6A5Y0F9"/>
<dbReference type="InterPro" id="IPR059141">
    <property type="entry name" value="Beta-prop_Nup120_160"/>
</dbReference>
<evidence type="ECO:0000256" key="2">
    <source>
        <dbReference type="ARBA" id="ARBA00022448"/>
    </source>
</evidence>
<keyword evidence="2" id="KW-0813">Transport</keyword>
<dbReference type="GeneID" id="54281641"/>
<dbReference type="Proteomes" id="UP000799778">
    <property type="component" value="Unassembled WGS sequence"/>
</dbReference>
<evidence type="ECO:0000256" key="4">
    <source>
        <dbReference type="SAM" id="Coils"/>
    </source>
</evidence>
<dbReference type="InterPro" id="IPR021717">
    <property type="entry name" value="Nucleoporin_Nup160"/>
</dbReference>
<evidence type="ECO:0000313" key="8">
    <source>
        <dbReference type="EMBL" id="KAF2019028.1"/>
    </source>
</evidence>
<dbReference type="Pfam" id="PF21486">
    <property type="entry name" value="NUP120_helical"/>
    <property type="match status" value="1"/>
</dbReference>